<evidence type="ECO:0000313" key="1">
    <source>
        <dbReference type="EMBL" id="AVX03941.1"/>
    </source>
</evidence>
<reference evidence="1 2" key="1">
    <citation type="submission" date="2017-05" db="EMBL/GenBank/DDBJ databases">
        <title>Genome Analysis of Maritalea myrionectae HL2708#5.</title>
        <authorList>
            <consortium name="Cotde Inc.-PKNU"/>
            <person name="Jang D."/>
            <person name="Oh H.-M."/>
        </authorList>
    </citation>
    <scope>NUCLEOTIDE SEQUENCE [LARGE SCALE GENOMIC DNA]</scope>
    <source>
        <strain evidence="1 2">HL2708#5</strain>
    </source>
</reference>
<dbReference type="KEGG" id="mmyr:MXMO3_01411"/>
<dbReference type="Proteomes" id="UP000258927">
    <property type="component" value="Chromosome"/>
</dbReference>
<keyword evidence="2" id="KW-1185">Reference proteome</keyword>
<dbReference type="InterPro" id="IPR019285">
    <property type="entry name" value="DUF2336"/>
</dbReference>
<dbReference type="AlphaFoldDB" id="A0A2R4MD16"/>
<dbReference type="EMBL" id="CP021330">
    <property type="protein sequence ID" value="AVX03941.1"/>
    <property type="molecule type" value="Genomic_DNA"/>
</dbReference>
<protein>
    <recommendedName>
        <fullName evidence="3">DUF2336 domain-containing protein</fullName>
    </recommendedName>
</protein>
<dbReference type="RefSeq" id="WP_027834460.1">
    <property type="nucleotide sequence ID" value="NZ_CP021330.1"/>
</dbReference>
<organism evidence="1 2">
    <name type="scientific">Maritalea myrionectae</name>
    <dbReference type="NCBI Taxonomy" id="454601"/>
    <lineage>
        <taxon>Bacteria</taxon>
        <taxon>Pseudomonadati</taxon>
        <taxon>Pseudomonadota</taxon>
        <taxon>Alphaproteobacteria</taxon>
        <taxon>Hyphomicrobiales</taxon>
        <taxon>Devosiaceae</taxon>
        <taxon>Maritalea</taxon>
    </lineage>
</organism>
<proteinExistence type="predicted"/>
<accession>A0A2R4MD16</accession>
<dbReference type="Pfam" id="PF10098">
    <property type="entry name" value="DUF2336"/>
    <property type="match status" value="1"/>
</dbReference>
<gene>
    <name evidence="1" type="ORF">MXMO3_01411</name>
</gene>
<dbReference type="STRING" id="1122213.GCA_000423365_01383"/>
<evidence type="ECO:0000313" key="2">
    <source>
        <dbReference type="Proteomes" id="UP000258927"/>
    </source>
</evidence>
<name>A0A2R4MD16_9HYPH</name>
<evidence type="ECO:0008006" key="3">
    <source>
        <dbReference type="Google" id="ProtNLM"/>
    </source>
</evidence>
<sequence>MELDHSKGTAFANFRALTSETNTAECEQLIRNMATLFSNVVDRCDDEQIAQYDEVLCQLAEMVEKEARAEVAQILAPLSRAPGTVVIKLAHDEVEVATPLLEFSSVLSDDDLIEIIESQTEGHRFAIAGREAVADRVSGSIFNHSEKTTIVKLMENENAEIGPIAGPALIQRAAKDDSIGEKLAYRKDVDWRSIYETLDNASKRVFSTLARTHMQVDRANVDEAKKVVVNKIKERVGFNATEWTIAWGQVRALQDRRKLDMVALERFGRFSYGHHSAAAIALLLRIQPEVMVKWFASQDVGAFTVAARALNMTPASFAKAIEVVPWREKLSPEDLELASKRYESLSFHDAREIFEMWRAHSFRRPQQNRQVA</sequence>